<dbReference type="GO" id="GO:0005506">
    <property type="term" value="F:iron ion binding"/>
    <property type="evidence" value="ECO:0007669"/>
    <property type="project" value="UniProtKB-ARBA"/>
</dbReference>
<evidence type="ECO:0000313" key="2">
    <source>
        <dbReference type="Proteomes" id="UP000326202"/>
    </source>
</evidence>
<dbReference type="SUPFAM" id="SSF51197">
    <property type="entry name" value="Clavaminate synthase-like"/>
    <property type="match status" value="1"/>
</dbReference>
<sequence>MTSRAVDFFAAQGYFIARNLIPADVIARLRDYLERSLEAANLELRRLGVDIDSPDAIASIKTVMSNPDVPEAELTLRRVAAGHYPLQVRLDRRLWAIAQQPAVQALVRSLLDVTSLRMHMPPMARFILPGNDDAGVPAHQDISYNTHMADFVTVWVPLVEIDEACGGITVFPGSDKQVWPTASMHHGVWLEGIDTSNRRPVDCSPMSPGDALLFKPLLVHRSMPNRSDHIRYSMDCRFFGGDKTSKHYLDMDRWEVIAP</sequence>
<dbReference type="GO" id="GO:0016706">
    <property type="term" value="F:2-oxoglutarate-dependent dioxygenase activity"/>
    <property type="evidence" value="ECO:0007669"/>
    <property type="project" value="UniProtKB-ARBA"/>
</dbReference>
<dbReference type="PANTHER" id="PTHR20883:SF14">
    <property type="entry name" value="PHYTANOYL-COA DIOXYGENASE"/>
    <property type="match status" value="1"/>
</dbReference>
<evidence type="ECO:0008006" key="3">
    <source>
        <dbReference type="Google" id="ProtNLM"/>
    </source>
</evidence>
<name>A0A5J6MCS7_9PROT</name>
<protein>
    <recommendedName>
        <fullName evidence="3">Phytanoyl-CoA dioxygenase</fullName>
    </recommendedName>
</protein>
<dbReference type="AlphaFoldDB" id="A0A5J6MCS7"/>
<dbReference type="RefSeq" id="WP_191908366.1">
    <property type="nucleotide sequence ID" value="NZ_CP042906.1"/>
</dbReference>
<accession>A0A5J6MCS7</accession>
<proteinExistence type="predicted"/>
<dbReference type="Pfam" id="PF05721">
    <property type="entry name" value="PhyH"/>
    <property type="match status" value="1"/>
</dbReference>
<gene>
    <name evidence="1" type="ORF">FRZ44_03520</name>
</gene>
<dbReference type="KEGG" id="htq:FRZ44_03520"/>
<evidence type="ECO:0000313" key="1">
    <source>
        <dbReference type="EMBL" id="QEX15072.1"/>
    </source>
</evidence>
<dbReference type="PANTHER" id="PTHR20883">
    <property type="entry name" value="PHYTANOYL-COA DIOXYGENASE DOMAIN CONTAINING 1"/>
    <property type="match status" value="1"/>
</dbReference>
<dbReference type="Gene3D" id="2.60.120.620">
    <property type="entry name" value="q2cbj1_9rhob like domain"/>
    <property type="match status" value="1"/>
</dbReference>
<dbReference type="EMBL" id="CP042906">
    <property type="protein sequence ID" value="QEX15072.1"/>
    <property type="molecule type" value="Genomic_DNA"/>
</dbReference>
<dbReference type="Proteomes" id="UP000326202">
    <property type="component" value="Chromosome"/>
</dbReference>
<organism evidence="1 2">
    <name type="scientific">Hypericibacter terrae</name>
    <dbReference type="NCBI Taxonomy" id="2602015"/>
    <lineage>
        <taxon>Bacteria</taxon>
        <taxon>Pseudomonadati</taxon>
        <taxon>Pseudomonadota</taxon>
        <taxon>Alphaproteobacteria</taxon>
        <taxon>Rhodospirillales</taxon>
        <taxon>Dongiaceae</taxon>
        <taxon>Hypericibacter</taxon>
    </lineage>
</organism>
<keyword evidence="2" id="KW-1185">Reference proteome</keyword>
<dbReference type="InterPro" id="IPR008775">
    <property type="entry name" value="Phytyl_CoA_dOase-like"/>
</dbReference>
<reference evidence="1 2" key="1">
    <citation type="submission" date="2019-08" db="EMBL/GenBank/DDBJ databases">
        <title>Hyperibacter terrae gen. nov., sp. nov. and Hyperibacter viscosus sp. nov., two new members in the family Rhodospirillaceae isolated from the rhizosphere of Hypericum perforatum.</title>
        <authorList>
            <person name="Noviana Z."/>
        </authorList>
    </citation>
    <scope>NUCLEOTIDE SEQUENCE [LARGE SCALE GENOMIC DNA]</scope>
    <source>
        <strain evidence="1 2">R5913</strain>
    </source>
</reference>